<sequence length="296" mass="31406">MYPGEVQSLVRVERQFQVILGCEAPARQALGTWCTLQQRLAAQPAPLAPLATCAAVEEAAVALPRLVTCAGDALEELDDEVPQEGPGPDVFEEEERVRQALDGVASQVAAAAPAGLFQRPAESDSALAVQLAHLHEGLVRAAGFREEPVEWVYTGLGPLLLRDVLASRKGVAASLALLTSCVARRLHVPLLPALPPHAASAGDAALPFQWVVQLAEQDGRQHTGSSPGQQWTCLAGALPGTSSPAHQNWPAHLIWSALVRSAITCHQRRGDSDAVAHCLYQLLALDLAAPEWDAVL</sequence>
<dbReference type="Proteomes" id="UP001445335">
    <property type="component" value="Unassembled WGS sequence"/>
</dbReference>
<evidence type="ECO:0000313" key="2">
    <source>
        <dbReference type="EMBL" id="KAK9840729.1"/>
    </source>
</evidence>
<dbReference type="InterPro" id="IPR032698">
    <property type="entry name" value="SirB1_N"/>
</dbReference>
<protein>
    <recommendedName>
        <fullName evidence="1">Protein SirB1 N-terminal domain-containing protein</fullName>
    </recommendedName>
</protein>
<reference evidence="2 3" key="1">
    <citation type="journal article" date="2024" name="Nat. Commun.">
        <title>Phylogenomics reveals the evolutionary origins of lichenization in chlorophyte algae.</title>
        <authorList>
            <person name="Puginier C."/>
            <person name="Libourel C."/>
            <person name="Otte J."/>
            <person name="Skaloud P."/>
            <person name="Haon M."/>
            <person name="Grisel S."/>
            <person name="Petersen M."/>
            <person name="Berrin J.G."/>
            <person name="Delaux P.M."/>
            <person name="Dal Grande F."/>
            <person name="Keller J."/>
        </authorList>
    </citation>
    <scope>NUCLEOTIDE SEQUENCE [LARGE SCALE GENOMIC DNA]</scope>
    <source>
        <strain evidence="2 3">SAG 245.80</strain>
    </source>
</reference>
<comment type="caution">
    <text evidence="2">The sequence shown here is derived from an EMBL/GenBank/DDBJ whole genome shotgun (WGS) entry which is preliminary data.</text>
</comment>
<proteinExistence type="predicted"/>
<dbReference type="AlphaFoldDB" id="A0AAW1S4P2"/>
<dbReference type="EMBL" id="JALJOU010000012">
    <property type="protein sequence ID" value="KAK9840729.1"/>
    <property type="molecule type" value="Genomic_DNA"/>
</dbReference>
<dbReference type="Pfam" id="PF13369">
    <property type="entry name" value="Transglut_core2"/>
    <property type="match status" value="1"/>
</dbReference>
<gene>
    <name evidence="2" type="ORF">WJX81_000639</name>
</gene>
<feature type="domain" description="Protein SirB1 N-terminal" evidence="1">
    <location>
        <begin position="96"/>
        <end position="193"/>
    </location>
</feature>
<evidence type="ECO:0000313" key="3">
    <source>
        <dbReference type="Proteomes" id="UP001445335"/>
    </source>
</evidence>
<name>A0AAW1S4P2_9CHLO</name>
<accession>A0AAW1S4P2</accession>
<organism evidence="2 3">
    <name type="scientific">Elliptochloris bilobata</name>
    <dbReference type="NCBI Taxonomy" id="381761"/>
    <lineage>
        <taxon>Eukaryota</taxon>
        <taxon>Viridiplantae</taxon>
        <taxon>Chlorophyta</taxon>
        <taxon>core chlorophytes</taxon>
        <taxon>Trebouxiophyceae</taxon>
        <taxon>Trebouxiophyceae incertae sedis</taxon>
        <taxon>Elliptochloris clade</taxon>
        <taxon>Elliptochloris</taxon>
    </lineage>
</organism>
<evidence type="ECO:0000259" key="1">
    <source>
        <dbReference type="Pfam" id="PF13369"/>
    </source>
</evidence>
<keyword evidence="3" id="KW-1185">Reference proteome</keyword>